<reference evidence="3" key="1">
    <citation type="submission" date="2020-11" db="EMBL/GenBank/DDBJ databases">
        <authorList>
            <consortium name="DOE Joint Genome Institute"/>
            <person name="Ahrendt S."/>
            <person name="Riley R."/>
            <person name="Andreopoulos W."/>
            <person name="Labutti K."/>
            <person name="Pangilinan J."/>
            <person name="Ruiz-Duenas F.J."/>
            <person name="Barrasa J.M."/>
            <person name="Sanchez-Garcia M."/>
            <person name="Camarero S."/>
            <person name="Miyauchi S."/>
            <person name="Serrano A."/>
            <person name="Linde D."/>
            <person name="Babiker R."/>
            <person name="Drula E."/>
            <person name="Ayuso-Fernandez I."/>
            <person name="Pacheco R."/>
            <person name="Padilla G."/>
            <person name="Ferreira P."/>
            <person name="Barriuso J."/>
            <person name="Kellner H."/>
            <person name="Castanera R."/>
            <person name="Alfaro M."/>
            <person name="Ramirez L."/>
            <person name="Pisabarro A.G."/>
            <person name="Kuo A."/>
            <person name="Tritt A."/>
            <person name="Lipzen A."/>
            <person name="He G."/>
            <person name="Yan M."/>
            <person name="Ng V."/>
            <person name="Cullen D."/>
            <person name="Martin F."/>
            <person name="Rosso M.-N."/>
            <person name="Henrissat B."/>
            <person name="Hibbett D."/>
            <person name="Martinez A.T."/>
            <person name="Grigoriev I.V."/>
        </authorList>
    </citation>
    <scope>NUCLEOTIDE SEQUENCE</scope>
    <source>
        <strain evidence="3">CBS 506.95</strain>
    </source>
</reference>
<feature type="region of interest" description="Disordered" evidence="1">
    <location>
        <begin position="1"/>
        <end position="20"/>
    </location>
</feature>
<dbReference type="PANTHER" id="PTHR34818:SF1">
    <property type="entry name" value="PROTEIN BLI-3"/>
    <property type="match status" value="1"/>
</dbReference>
<evidence type="ECO:0000259" key="2">
    <source>
        <dbReference type="Pfam" id="PF16242"/>
    </source>
</evidence>
<proteinExistence type="predicted"/>
<dbReference type="PANTHER" id="PTHR34818">
    <property type="entry name" value="PROTEIN BLI-3"/>
    <property type="match status" value="1"/>
</dbReference>
<dbReference type="Pfam" id="PF16242">
    <property type="entry name" value="Pyrid_ox_like"/>
    <property type="match status" value="1"/>
</dbReference>
<dbReference type="Gene3D" id="2.30.110.10">
    <property type="entry name" value="Electron Transport, Fmn-binding Protein, Chain A"/>
    <property type="match status" value="1"/>
</dbReference>
<organism evidence="3 4">
    <name type="scientific">Crepidotus variabilis</name>
    <dbReference type="NCBI Taxonomy" id="179855"/>
    <lineage>
        <taxon>Eukaryota</taxon>
        <taxon>Fungi</taxon>
        <taxon>Dikarya</taxon>
        <taxon>Basidiomycota</taxon>
        <taxon>Agaricomycotina</taxon>
        <taxon>Agaricomycetes</taxon>
        <taxon>Agaricomycetidae</taxon>
        <taxon>Agaricales</taxon>
        <taxon>Agaricineae</taxon>
        <taxon>Crepidotaceae</taxon>
        <taxon>Crepidotus</taxon>
    </lineage>
</organism>
<dbReference type="EMBL" id="MU157862">
    <property type="protein sequence ID" value="KAF9527304.1"/>
    <property type="molecule type" value="Genomic_DNA"/>
</dbReference>
<accession>A0A9P6EEH3</accession>
<dbReference type="Proteomes" id="UP000807306">
    <property type="component" value="Unassembled WGS sequence"/>
</dbReference>
<dbReference type="InterPro" id="IPR038725">
    <property type="entry name" value="YdaG_split_barrel_FMN-bd"/>
</dbReference>
<comment type="caution">
    <text evidence="3">The sequence shown here is derived from an EMBL/GenBank/DDBJ whole genome shotgun (WGS) entry which is preliminary data.</text>
</comment>
<name>A0A9P6EEH3_9AGAR</name>
<feature type="domain" description="General stress protein FMN-binding split barrel" evidence="2">
    <location>
        <begin position="26"/>
        <end position="181"/>
    </location>
</feature>
<evidence type="ECO:0000313" key="4">
    <source>
        <dbReference type="Proteomes" id="UP000807306"/>
    </source>
</evidence>
<evidence type="ECO:0000313" key="3">
    <source>
        <dbReference type="EMBL" id="KAF9527304.1"/>
    </source>
</evidence>
<protein>
    <recommendedName>
        <fullName evidence="2">General stress protein FMN-binding split barrel domain-containing protein</fullName>
    </recommendedName>
</protein>
<dbReference type="AlphaFoldDB" id="A0A9P6EEH3"/>
<gene>
    <name evidence="3" type="ORF">CPB83DRAFT_856324</name>
</gene>
<sequence length="205" mass="22402">MSTTTQTPLDPYAAQAQDTSVSPQEKIDALKEIIKSIQTAMLTTRSADGELHSRAMVPVKPETETDLTLTFLANNVTHKFDEIQNDGHVNVSFCNPSTTSWASFSGKAKIITDREVIKSHWTSATSAWFGDLKDGVHKGDANDPRVSIIEVIPDEIRYWYPTKGKIGRAVDIGVAAVTGSTSAPGELRTITKNEIQLTQSLQTKN</sequence>
<dbReference type="SUPFAM" id="SSF50475">
    <property type="entry name" value="FMN-binding split barrel"/>
    <property type="match status" value="1"/>
</dbReference>
<dbReference type="OrthoDB" id="434253at2759"/>
<keyword evidence="4" id="KW-1185">Reference proteome</keyword>
<evidence type="ECO:0000256" key="1">
    <source>
        <dbReference type="SAM" id="MobiDB-lite"/>
    </source>
</evidence>
<dbReference type="InterPro" id="IPR012349">
    <property type="entry name" value="Split_barrel_FMN-bd"/>
</dbReference>
<dbReference type="InterPro" id="IPR052917">
    <property type="entry name" value="Stress-Dev_Protein"/>
</dbReference>